<protein>
    <submittedName>
        <fullName evidence="2">Uncharacterized protein</fullName>
    </submittedName>
</protein>
<dbReference type="Proteomes" id="UP000828390">
    <property type="component" value="Unassembled WGS sequence"/>
</dbReference>
<feature type="region of interest" description="Disordered" evidence="1">
    <location>
        <begin position="1"/>
        <end position="28"/>
    </location>
</feature>
<comment type="caution">
    <text evidence="2">The sequence shown here is derived from an EMBL/GenBank/DDBJ whole genome shotgun (WGS) entry which is preliminary data.</text>
</comment>
<evidence type="ECO:0000313" key="3">
    <source>
        <dbReference type="Proteomes" id="UP000828390"/>
    </source>
</evidence>
<accession>A0A9D4GNI4</accession>
<evidence type="ECO:0000313" key="2">
    <source>
        <dbReference type="EMBL" id="KAH3820240.1"/>
    </source>
</evidence>
<gene>
    <name evidence="2" type="ORF">DPMN_121984</name>
</gene>
<evidence type="ECO:0000256" key="1">
    <source>
        <dbReference type="SAM" id="MobiDB-lite"/>
    </source>
</evidence>
<proteinExistence type="predicted"/>
<keyword evidence="3" id="KW-1185">Reference proteome</keyword>
<sequence>MDRHQESTSWIDIRGDNHGSTSGEHIMDKEQYTKKKTSVISFSNVMEFPCTLLLIYHLQCQASWMQIRSCATISCPLSLGQFPLVSHK</sequence>
<organism evidence="2 3">
    <name type="scientific">Dreissena polymorpha</name>
    <name type="common">Zebra mussel</name>
    <name type="synonym">Mytilus polymorpha</name>
    <dbReference type="NCBI Taxonomy" id="45954"/>
    <lineage>
        <taxon>Eukaryota</taxon>
        <taxon>Metazoa</taxon>
        <taxon>Spiralia</taxon>
        <taxon>Lophotrochozoa</taxon>
        <taxon>Mollusca</taxon>
        <taxon>Bivalvia</taxon>
        <taxon>Autobranchia</taxon>
        <taxon>Heteroconchia</taxon>
        <taxon>Euheterodonta</taxon>
        <taxon>Imparidentia</taxon>
        <taxon>Neoheterodontei</taxon>
        <taxon>Myida</taxon>
        <taxon>Dreissenoidea</taxon>
        <taxon>Dreissenidae</taxon>
        <taxon>Dreissena</taxon>
    </lineage>
</organism>
<dbReference type="AlphaFoldDB" id="A0A9D4GNI4"/>
<reference evidence="2" key="1">
    <citation type="journal article" date="2019" name="bioRxiv">
        <title>The Genome of the Zebra Mussel, Dreissena polymorpha: A Resource for Invasive Species Research.</title>
        <authorList>
            <person name="McCartney M.A."/>
            <person name="Auch B."/>
            <person name="Kono T."/>
            <person name="Mallez S."/>
            <person name="Zhang Y."/>
            <person name="Obille A."/>
            <person name="Becker A."/>
            <person name="Abrahante J.E."/>
            <person name="Garbe J."/>
            <person name="Badalamenti J.P."/>
            <person name="Herman A."/>
            <person name="Mangelson H."/>
            <person name="Liachko I."/>
            <person name="Sullivan S."/>
            <person name="Sone E.D."/>
            <person name="Koren S."/>
            <person name="Silverstein K.A.T."/>
            <person name="Beckman K.B."/>
            <person name="Gohl D.M."/>
        </authorList>
    </citation>
    <scope>NUCLEOTIDE SEQUENCE</scope>
    <source>
        <strain evidence="2">Duluth1</strain>
        <tissue evidence="2">Whole animal</tissue>
    </source>
</reference>
<reference evidence="2" key="2">
    <citation type="submission" date="2020-11" db="EMBL/GenBank/DDBJ databases">
        <authorList>
            <person name="McCartney M.A."/>
            <person name="Auch B."/>
            <person name="Kono T."/>
            <person name="Mallez S."/>
            <person name="Becker A."/>
            <person name="Gohl D.M."/>
            <person name="Silverstein K.A.T."/>
            <person name="Koren S."/>
            <person name="Bechman K.B."/>
            <person name="Herman A."/>
            <person name="Abrahante J.E."/>
            <person name="Garbe J."/>
        </authorList>
    </citation>
    <scope>NUCLEOTIDE SEQUENCE</scope>
    <source>
        <strain evidence="2">Duluth1</strain>
        <tissue evidence="2">Whole animal</tissue>
    </source>
</reference>
<name>A0A9D4GNI4_DREPO</name>
<dbReference type="EMBL" id="JAIWYP010000005">
    <property type="protein sequence ID" value="KAH3820240.1"/>
    <property type="molecule type" value="Genomic_DNA"/>
</dbReference>